<proteinExistence type="predicted"/>
<dbReference type="OrthoDB" id="9762169at2"/>
<dbReference type="EMBL" id="QIBX01000005">
    <property type="protein sequence ID" value="RNL40629.1"/>
    <property type="molecule type" value="Genomic_DNA"/>
</dbReference>
<evidence type="ECO:0000256" key="1">
    <source>
        <dbReference type="SAM" id="MobiDB-lite"/>
    </source>
</evidence>
<dbReference type="SMART" id="SM00220">
    <property type="entry name" value="S_TKc"/>
    <property type="match status" value="1"/>
</dbReference>
<dbReference type="GO" id="GO:0004674">
    <property type="term" value="F:protein serine/threonine kinase activity"/>
    <property type="evidence" value="ECO:0007669"/>
    <property type="project" value="TreeGrafter"/>
</dbReference>
<dbReference type="SUPFAM" id="SSF56112">
    <property type="entry name" value="Protein kinase-like (PK-like)"/>
    <property type="match status" value="1"/>
</dbReference>
<dbReference type="PROSITE" id="PS00108">
    <property type="entry name" value="PROTEIN_KINASE_ST"/>
    <property type="match status" value="1"/>
</dbReference>
<dbReference type="InterPro" id="IPR000719">
    <property type="entry name" value="Prot_kinase_dom"/>
</dbReference>
<gene>
    <name evidence="3" type="ORF">DMP06_04500</name>
</gene>
<dbReference type="AlphaFoldDB" id="A0A3N0B1I4"/>
<organism evidence="3 4">
    <name type="scientific">Slackia equolifaciens</name>
    <dbReference type="NCBI Taxonomy" id="498718"/>
    <lineage>
        <taxon>Bacteria</taxon>
        <taxon>Bacillati</taxon>
        <taxon>Actinomycetota</taxon>
        <taxon>Coriobacteriia</taxon>
        <taxon>Eggerthellales</taxon>
        <taxon>Eggerthellaceae</taxon>
        <taxon>Slackia</taxon>
    </lineage>
</organism>
<dbReference type="InterPro" id="IPR011009">
    <property type="entry name" value="Kinase-like_dom_sf"/>
</dbReference>
<evidence type="ECO:0000313" key="4">
    <source>
        <dbReference type="Proteomes" id="UP000269591"/>
    </source>
</evidence>
<name>A0A3N0B1I4_9ACTN</name>
<reference evidence="4" key="1">
    <citation type="submission" date="2018-05" db="EMBL/GenBank/DDBJ databases">
        <title>Genome Sequencing of selected type strains of the family Eggerthellaceae.</title>
        <authorList>
            <person name="Danylec N."/>
            <person name="Stoll D.A."/>
            <person name="Doetsch A."/>
            <person name="Huch M."/>
        </authorList>
    </citation>
    <scope>NUCLEOTIDE SEQUENCE [LARGE SCALE GENOMIC DNA]</scope>
    <source>
        <strain evidence="4">DSM 24851</strain>
    </source>
</reference>
<dbReference type="Proteomes" id="UP000269591">
    <property type="component" value="Unassembled WGS sequence"/>
</dbReference>
<evidence type="ECO:0000313" key="3">
    <source>
        <dbReference type="EMBL" id="RNL40629.1"/>
    </source>
</evidence>
<dbReference type="Gene3D" id="1.10.510.10">
    <property type="entry name" value="Transferase(Phosphotransferase) domain 1"/>
    <property type="match status" value="1"/>
</dbReference>
<feature type="region of interest" description="Disordered" evidence="1">
    <location>
        <begin position="1"/>
        <end position="36"/>
    </location>
</feature>
<sequence>MVDDCGGARPTLLWPTGDKTAPFGPPATAAESDAAGESCAPSASRTAEASQGERLCFAVEDCASSEFGGMSALSFDVMGCGGQGGMSGTYTAVLHTAGGATPGSSLGRLEGGTVLLKIASSERAARNEWCHLKEFRSLSALPEPYFLVKEENGSGAERYAIAMELLQGETLASWTQDWIDQCGCPPPFEYMIDALNPVFDFIKVASTARPPLVHRDIKPSNIIVQVLSGKGLTCRLIDLGISYRADASDDGTLPEALSSSGTWGFAPPEVMAYRTPGAKDAAGVFDDPRVDTFGLAAMLFGVLSGKSYAYHWDGGFALTHWWDREHRSYPYSLLRDYLRKHEAIIPDIRVATDAIQAVVDSMDERIMNAFAAGLSDNASERPLPGDFIETLKRCCVRGEVEERLSAAYQQALENHLAKDKAALPDYIKPFPDFDEVMELDEECTAPARGFKKHWMGRAVNFWCEAGKAEFELERLSHDFVRAGVFSDEPDATRVHIDKERRKLEADQRNLRSLATDTLKNLAVFQHPPQYPLCHFLYGCCLKDWDTATTMEEVCSHWRAAADGGLAIAMFDVGVYYERCRYGVSVHDYEFYVADAKYRYGQALACGFEEARSCYERICAEEEAQRLTKMWLQGSREQRVAAQREALEWKRSGVRGKFVFWDERDG</sequence>
<dbReference type="InterPro" id="IPR008271">
    <property type="entry name" value="Ser/Thr_kinase_AS"/>
</dbReference>
<dbReference type="RefSeq" id="WP_123208555.1">
    <property type="nucleotide sequence ID" value="NZ_JBHTHO010000035.1"/>
</dbReference>
<dbReference type="Pfam" id="PF00069">
    <property type="entry name" value="Pkinase"/>
    <property type="match status" value="1"/>
</dbReference>
<evidence type="ECO:0000259" key="2">
    <source>
        <dbReference type="PROSITE" id="PS50011"/>
    </source>
</evidence>
<dbReference type="PANTHER" id="PTHR44167">
    <property type="entry name" value="OVARIAN-SPECIFIC SERINE/THREONINE-PROTEIN KINASE LOK-RELATED"/>
    <property type="match status" value="1"/>
</dbReference>
<accession>A0A3N0B1I4</accession>
<comment type="caution">
    <text evidence="3">The sequence shown here is derived from an EMBL/GenBank/DDBJ whole genome shotgun (WGS) entry which is preliminary data.</text>
</comment>
<dbReference type="PROSITE" id="PS50011">
    <property type="entry name" value="PROTEIN_KINASE_DOM"/>
    <property type="match status" value="1"/>
</dbReference>
<feature type="domain" description="Protein kinase" evidence="2">
    <location>
        <begin position="75"/>
        <end position="404"/>
    </location>
</feature>
<protein>
    <recommendedName>
        <fullName evidence="2">Protein kinase domain-containing protein</fullName>
    </recommendedName>
</protein>
<keyword evidence="4" id="KW-1185">Reference proteome</keyword>
<dbReference type="PANTHER" id="PTHR44167:SF24">
    <property type="entry name" value="SERINE_THREONINE-PROTEIN KINASE CHK2"/>
    <property type="match status" value="1"/>
</dbReference>
<dbReference type="GO" id="GO:0005524">
    <property type="term" value="F:ATP binding"/>
    <property type="evidence" value="ECO:0007669"/>
    <property type="project" value="InterPro"/>
</dbReference>